<protein>
    <submittedName>
        <fullName evidence="3">DUF3097 family protein</fullName>
    </submittedName>
</protein>
<proteinExistence type="predicted"/>
<dbReference type="Pfam" id="PF11296">
    <property type="entry name" value="DUF3097_C"/>
    <property type="match status" value="1"/>
</dbReference>
<dbReference type="InterPro" id="IPR053883">
    <property type="entry name" value="DUF3097_N"/>
</dbReference>
<keyword evidence="4" id="KW-1185">Reference proteome</keyword>
<dbReference type="AlphaFoldDB" id="A0A542Y1U0"/>
<dbReference type="Pfam" id="PF22845">
    <property type="entry name" value="DUF3097_N"/>
    <property type="match status" value="1"/>
</dbReference>
<organism evidence="3 4">
    <name type="scientific">Leucobacter komagatae</name>
    <dbReference type="NCBI Taxonomy" id="55969"/>
    <lineage>
        <taxon>Bacteria</taxon>
        <taxon>Bacillati</taxon>
        <taxon>Actinomycetota</taxon>
        <taxon>Actinomycetes</taxon>
        <taxon>Micrococcales</taxon>
        <taxon>Microbacteriaceae</taxon>
        <taxon>Leucobacter</taxon>
    </lineage>
</organism>
<dbReference type="RefSeq" id="WP_141885552.1">
    <property type="nucleotide sequence ID" value="NZ_BAAAUY010000023.1"/>
</dbReference>
<feature type="domain" description="DUF3097" evidence="1">
    <location>
        <begin position="110"/>
        <end position="275"/>
    </location>
</feature>
<dbReference type="Proteomes" id="UP000319094">
    <property type="component" value="Unassembled WGS sequence"/>
</dbReference>
<dbReference type="OrthoDB" id="3398606at2"/>
<comment type="caution">
    <text evidence="3">The sequence shown here is derived from an EMBL/GenBank/DDBJ whole genome shotgun (WGS) entry which is preliminary data.</text>
</comment>
<evidence type="ECO:0000259" key="1">
    <source>
        <dbReference type="Pfam" id="PF11296"/>
    </source>
</evidence>
<dbReference type="InterPro" id="IPR021447">
    <property type="entry name" value="DUF3097_C"/>
</dbReference>
<evidence type="ECO:0000259" key="2">
    <source>
        <dbReference type="Pfam" id="PF22845"/>
    </source>
</evidence>
<dbReference type="EMBL" id="VFON01000001">
    <property type="protein sequence ID" value="TQL42044.1"/>
    <property type="molecule type" value="Genomic_DNA"/>
</dbReference>
<feature type="domain" description="DUF3097" evidence="2">
    <location>
        <begin position="25"/>
        <end position="83"/>
    </location>
</feature>
<evidence type="ECO:0000313" key="4">
    <source>
        <dbReference type="Proteomes" id="UP000319094"/>
    </source>
</evidence>
<gene>
    <name evidence="3" type="ORF">FB468_0024</name>
</gene>
<sequence>MFDNRYDNDPIAQMKPRRGPVERAEVELIKGLVVEHSLTEFCGAVVDARDGVLKLEDFDGAVRGFPLSDAFLVDGKPVKFVPPKRAKVRQRTASGSFAAPLERARVAMPSRIFVEGKHDAELVEQVWGDDLRIEGIVVELLDGADHLERVLAEFKPGPGRRAGVLLDHLVTGSKETRIAEAIERGPHGGHVRIVGHPYIDIWEAVKPARLGLTEWPKIPRGIDWKTGICRALGWPSDDLADTAEAWQRIRGRVRNFRDLEPQLVGRVEELIDFVSVGH</sequence>
<name>A0A542Y1U0_9MICO</name>
<evidence type="ECO:0000313" key="3">
    <source>
        <dbReference type="EMBL" id="TQL42044.1"/>
    </source>
</evidence>
<accession>A0A542Y1U0</accession>
<reference evidence="3 4" key="1">
    <citation type="submission" date="2019-06" db="EMBL/GenBank/DDBJ databases">
        <title>Sequencing the genomes of 1000 actinobacteria strains.</title>
        <authorList>
            <person name="Klenk H.-P."/>
        </authorList>
    </citation>
    <scope>NUCLEOTIDE SEQUENCE [LARGE SCALE GENOMIC DNA]</scope>
    <source>
        <strain evidence="3 4">DSM 8803</strain>
    </source>
</reference>